<keyword evidence="1" id="KW-0677">Repeat</keyword>
<reference evidence="2" key="1">
    <citation type="submission" date="2018-05" db="EMBL/GenBank/DDBJ databases">
        <authorList>
            <person name="Lanie J.A."/>
            <person name="Ng W.-L."/>
            <person name="Kazmierczak K.M."/>
            <person name="Andrzejewski T.M."/>
            <person name="Davidsen T.M."/>
            <person name="Wayne K.J."/>
            <person name="Tettelin H."/>
            <person name="Glass J.I."/>
            <person name="Rusch D."/>
            <person name="Podicherti R."/>
            <person name="Tsui H.-C.T."/>
            <person name="Winkler M.E."/>
        </authorList>
    </citation>
    <scope>NUCLEOTIDE SEQUENCE</scope>
</reference>
<dbReference type="InterPro" id="IPR011042">
    <property type="entry name" value="6-blade_b-propeller_TolB-like"/>
</dbReference>
<dbReference type="InterPro" id="IPR001258">
    <property type="entry name" value="NHL_repeat"/>
</dbReference>
<dbReference type="EMBL" id="UINC01005998">
    <property type="protein sequence ID" value="SVA24848.1"/>
    <property type="molecule type" value="Genomic_DNA"/>
</dbReference>
<organism evidence="2">
    <name type="scientific">marine metagenome</name>
    <dbReference type="NCBI Taxonomy" id="408172"/>
    <lineage>
        <taxon>unclassified sequences</taxon>
        <taxon>metagenomes</taxon>
        <taxon>ecological metagenomes</taxon>
    </lineage>
</organism>
<dbReference type="PANTHER" id="PTHR24104:SF25">
    <property type="entry name" value="PROTEIN LIN-41"/>
    <property type="match status" value="1"/>
</dbReference>
<dbReference type="Gene3D" id="2.120.10.30">
    <property type="entry name" value="TolB, C-terminal domain"/>
    <property type="match status" value="2"/>
</dbReference>
<name>A0A381UB83_9ZZZZ</name>
<evidence type="ECO:0000313" key="2">
    <source>
        <dbReference type="EMBL" id="SVA24848.1"/>
    </source>
</evidence>
<dbReference type="PROSITE" id="PS51125">
    <property type="entry name" value="NHL"/>
    <property type="match status" value="3"/>
</dbReference>
<sequence length="331" mass="37021">MLTTSVKGRAIDYSRVVGGRAFRGIVYVEFGDGDEVYVVTRDSYASGIAKITIGPEIDDEEEVFTFSNISEGVFDNSWPTCAVFNGGKLYVTDELKNCVRVFDSEGNLLTEFGKAGDKHGEFDRPSGITSDSNNNIFVSDTLNHRVQKFSSDGTFITEFGSYGVGRGQLNSPWGMSLDNSGNLLIADHLNNRIQKFSPDGNHINTFGNDGTEVETLNHPSDITIDPDGDIYVSDWANDRVQVFDRDGIHITAIYGAAFELSKWQQQYVRGNPDVYKARRRVATLEPEKWFALPTGVAYDAKKSRLLVVDSQRWRIQIFDKLTNYSDPQFNI</sequence>
<evidence type="ECO:0000256" key="1">
    <source>
        <dbReference type="ARBA" id="ARBA00022737"/>
    </source>
</evidence>
<dbReference type="SUPFAM" id="SSF101898">
    <property type="entry name" value="NHL repeat"/>
    <property type="match status" value="1"/>
</dbReference>
<evidence type="ECO:0008006" key="3">
    <source>
        <dbReference type="Google" id="ProtNLM"/>
    </source>
</evidence>
<dbReference type="InterPro" id="IPR050952">
    <property type="entry name" value="TRIM-NHL_E3_ligases"/>
</dbReference>
<dbReference type="Pfam" id="PF01436">
    <property type="entry name" value="NHL"/>
    <property type="match status" value="3"/>
</dbReference>
<gene>
    <name evidence="2" type="ORF">METZ01_LOCUS77702</name>
</gene>
<dbReference type="AlphaFoldDB" id="A0A381UB83"/>
<dbReference type="PANTHER" id="PTHR24104">
    <property type="entry name" value="E3 UBIQUITIN-PROTEIN LIGASE NHLRC1-RELATED"/>
    <property type="match status" value="1"/>
</dbReference>
<dbReference type="CDD" id="cd05819">
    <property type="entry name" value="NHL"/>
    <property type="match status" value="1"/>
</dbReference>
<accession>A0A381UB83</accession>
<dbReference type="GO" id="GO:0008270">
    <property type="term" value="F:zinc ion binding"/>
    <property type="evidence" value="ECO:0007669"/>
    <property type="project" value="UniProtKB-KW"/>
</dbReference>
<proteinExistence type="predicted"/>
<protein>
    <recommendedName>
        <fullName evidence="3">SMP-30/Gluconolactonase/LRE-like region domain-containing protein</fullName>
    </recommendedName>
</protein>